<dbReference type="KEGG" id="llh:I41_33580"/>
<name>A0A517U0M6_9BACT</name>
<dbReference type="PANTHER" id="PTHR12788">
    <property type="entry name" value="PROTEIN-TYROSINE SULFOTRANSFERASE 2"/>
    <property type="match status" value="1"/>
</dbReference>
<dbReference type="SMART" id="SM00028">
    <property type="entry name" value="TPR"/>
    <property type="match status" value="4"/>
</dbReference>
<dbReference type="InterPro" id="IPR026634">
    <property type="entry name" value="TPST-like"/>
</dbReference>
<evidence type="ECO:0000313" key="2">
    <source>
        <dbReference type="EMBL" id="QDT74163.1"/>
    </source>
</evidence>
<evidence type="ECO:0000313" key="3">
    <source>
        <dbReference type="Proteomes" id="UP000317909"/>
    </source>
</evidence>
<dbReference type="InterPro" id="IPR019734">
    <property type="entry name" value="TPR_rpt"/>
</dbReference>
<dbReference type="GO" id="GO:0008476">
    <property type="term" value="F:protein-tyrosine sulfotransferase activity"/>
    <property type="evidence" value="ECO:0007669"/>
    <property type="project" value="InterPro"/>
</dbReference>
<sequence>MIDRHTPQLRAALGFWREGRRQEAIAMFNAIIRDDANNVQSYIVPARAYAEKFEFERMEDVLARLVRRAPKHPGVHHYIGETYGMLKLPDRALAAYQLAADLPGAGPPTWMELASLYERAHRLEEAEDLIERTVRTGYSLALVWLVRGRIQRRLRRLDQAEAIFRDLIARSADDLPAAWEAWSEIALMRDAQGDYAGAVEAIEQCKEAQRRHETAHMTVSNQIHGEMRRLIDGISADDFRRWRDSAPPLEARTALLTGFPRSGTTLLEQLLDSHPALTSSEERDFIGRDLLQSVVSRRSDRNLFSALNELSDAQLATDRCRYFAAMEYFLGEPIAGRLHLDKNPAYNLTIPLVLRLFPETHLIVALRDPRDVVLSCYLRYLPLNAVSVRFLDPVRTAERYALDMSAWLKFRGLIETPWREVRYEDTVADAAGQARLALETLGLPWDDQVLGYRERLSGEKNKQVTSPSYEAVAQPIYTRAIGRWQHYEELLAPAMKTLEPFIREFGYA</sequence>
<dbReference type="PANTHER" id="PTHR12788:SF10">
    <property type="entry name" value="PROTEIN-TYROSINE SULFOTRANSFERASE"/>
    <property type="match status" value="1"/>
</dbReference>
<dbReference type="Pfam" id="PF13432">
    <property type="entry name" value="TPR_16"/>
    <property type="match status" value="1"/>
</dbReference>
<reference evidence="2 3" key="1">
    <citation type="submission" date="2019-02" db="EMBL/GenBank/DDBJ databases">
        <title>Deep-cultivation of Planctomycetes and their phenomic and genomic characterization uncovers novel biology.</title>
        <authorList>
            <person name="Wiegand S."/>
            <person name="Jogler M."/>
            <person name="Boedeker C."/>
            <person name="Pinto D."/>
            <person name="Vollmers J."/>
            <person name="Rivas-Marin E."/>
            <person name="Kohn T."/>
            <person name="Peeters S.H."/>
            <person name="Heuer A."/>
            <person name="Rast P."/>
            <person name="Oberbeckmann S."/>
            <person name="Bunk B."/>
            <person name="Jeske O."/>
            <person name="Meyerdierks A."/>
            <person name="Storesund J.E."/>
            <person name="Kallscheuer N."/>
            <person name="Luecker S."/>
            <person name="Lage O.M."/>
            <person name="Pohl T."/>
            <person name="Merkel B.J."/>
            <person name="Hornburger P."/>
            <person name="Mueller R.-W."/>
            <person name="Bruemmer F."/>
            <person name="Labrenz M."/>
            <person name="Spormann A.M."/>
            <person name="Op den Camp H."/>
            <person name="Overmann J."/>
            <person name="Amann R."/>
            <person name="Jetten M.S.M."/>
            <person name="Mascher T."/>
            <person name="Medema M.H."/>
            <person name="Devos D.P."/>
            <person name="Kaster A.-K."/>
            <person name="Ovreas L."/>
            <person name="Rohde M."/>
            <person name="Galperin M.Y."/>
            <person name="Jogler C."/>
        </authorList>
    </citation>
    <scope>NUCLEOTIDE SEQUENCE [LARGE SCALE GENOMIC DNA]</scope>
    <source>
        <strain evidence="2 3">I41</strain>
    </source>
</reference>
<keyword evidence="1" id="KW-0808">Transferase</keyword>
<organism evidence="2 3">
    <name type="scientific">Lacipirellula limnantheis</name>
    <dbReference type="NCBI Taxonomy" id="2528024"/>
    <lineage>
        <taxon>Bacteria</taxon>
        <taxon>Pseudomonadati</taxon>
        <taxon>Planctomycetota</taxon>
        <taxon>Planctomycetia</taxon>
        <taxon>Pirellulales</taxon>
        <taxon>Lacipirellulaceae</taxon>
        <taxon>Lacipirellula</taxon>
    </lineage>
</organism>
<dbReference type="Pfam" id="PF13469">
    <property type="entry name" value="Sulfotransfer_3"/>
    <property type="match status" value="1"/>
</dbReference>
<keyword evidence="3" id="KW-1185">Reference proteome</keyword>
<dbReference type="SUPFAM" id="SSF48452">
    <property type="entry name" value="TPR-like"/>
    <property type="match status" value="1"/>
</dbReference>
<proteinExistence type="predicted"/>
<dbReference type="EMBL" id="CP036339">
    <property type="protein sequence ID" value="QDT74163.1"/>
    <property type="molecule type" value="Genomic_DNA"/>
</dbReference>
<accession>A0A517U0M6</accession>
<dbReference type="AlphaFoldDB" id="A0A517U0M6"/>
<dbReference type="RefSeq" id="WP_168206947.1">
    <property type="nucleotide sequence ID" value="NZ_CP036339.1"/>
</dbReference>
<protein>
    <submittedName>
        <fullName evidence="2">Tetratricopeptide repeat protein</fullName>
    </submittedName>
</protein>
<dbReference type="Gene3D" id="1.25.40.10">
    <property type="entry name" value="Tetratricopeptide repeat domain"/>
    <property type="match status" value="1"/>
</dbReference>
<dbReference type="Gene3D" id="3.40.50.300">
    <property type="entry name" value="P-loop containing nucleotide triphosphate hydrolases"/>
    <property type="match status" value="1"/>
</dbReference>
<dbReference type="InterPro" id="IPR027417">
    <property type="entry name" value="P-loop_NTPase"/>
</dbReference>
<dbReference type="InterPro" id="IPR011990">
    <property type="entry name" value="TPR-like_helical_dom_sf"/>
</dbReference>
<evidence type="ECO:0000256" key="1">
    <source>
        <dbReference type="ARBA" id="ARBA00022679"/>
    </source>
</evidence>
<dbReference type="Proteomes" id="UP000317909">
    <property type="component" value="Chromosome"/>
</dbReference>
<gene>
    <name evidence="2" type="ORF">I41_33580</name>
</gene>
<dbReference type="SUPFAM" id="SSF52540">
    <property type="entry name" value="P-loop containing nucleoside triphosphate hydrolases"/>
    <property type="match status" value="1"/>
</dbReference>